<evidence type="ECO:0008006" key="3">
    <source>
        <dbReference type="Google" id="ProtNLM"/>
    </source>
</evidence>
<dbReference type="InterPro" id="IPR036397">
    <property type="entry name" value="RNaseH_sf"/>
</dbReference>
<accession>A0ABQ8S1G6</accession>
<dbReference type="Gene3D" id="3.30.420.10">
    <property type="entry name" value="Ribonuclease H-like superfamily/Ribonuclease H"/>
    <property type="match status" value="1"/>
</dbReference>
<proteinExistence type="predicted"/>
<gene>
    <name evidence="1" type="ORF">ANN_25289</name>
</gene>
<sequence>MRTFPHSPYSPDLATSDYHLFGSVKEQLRGQRYETLEDMRKTERQCLREDETDFYSKGIFKLTELRQKFILPVLLYGCETWTLTLREEHRFRVFENKVLRKIFGAKWDEVTGEWRKLHNTELHALYSSPDIIRNIKSRRLRWAGHVARMGESRNAYRVLVGRPEGKRPLGRPRRRWEDNIKMDLREVGYDDRDWINLAQDRDRWRAYVRAAMNLRVP</sequence>
<evidence type="ECO:0000313" key="1">
    <source>
        <dbReference type="EMBL" id="KAJ4427641.1"/>
    </source>
</evidence>
<name>A0ABQ8S1G6_PERAM</name>
<dbReference type="EMBL" id="JAJSOF020000038">
    <property type="protein sequence ID" value="KAJ4427641.1"/>
    <property type="molecule type" value="Genomic_DNA"/>
</dbReference>
<comment type="caution">
    <text evidence="1">The sequence shown here is derived from an EMBL/GenBank/DDBJ whole genome shotgun (WGS) entry which is preliminary data.</text>
</comment>
<reference evidence="1 2" key="1">
    <citation type="journal article" date="2022" name="Allergy">
        <title>Genome assembly and annotation of Periplaneta americana reveal a comprehensive cockroach allergen profile.</title>
        <authorList>
            <person name="Wang L."/>
            <person name="Xiong Q."/>
            <person name="Saelim N."/>
            <person name="Wang L."/>
            <person name="Nong W."/>
            <person name="Wan A.T."/>
            <person name="Shi M."/>
            <person name="Liu X."/>
            <person name="Cao Q."/>
            <person name="Hui J.H.L."/>
            <person name="Sookrung N."/>
            <person name="Leung T.F."/>
            <person name="Tungtrongchitr A."/>
            <person name="Tsui S.K.W."/>
        </authorList>
    </citation>
    <scope>NUCLEOTIDE SEQUENCE [LARGE SCALE GENOMIC DNA]</scope>
    <source>
        <strain evidence="1">PWHHKU_190912</strain>
    </source>
</reference>
<keyword evidence="2" id="KW-1185">Reference proteome</keyword>
<protein>
    <recommendedName>
        <fullName evidence="3">Endonuclease-reverse transcriptase</fullName>
    </recommendedName>
</protein>
<evidence type="ECO:0000313" key="2">
    <source>
        <dbReference type="Proteomes" id="UP001148838"/>
    </source>
</evidence>
<dbReference type="PANTHER" id="PTHR47027:SF20">
    <property type="entry name" value="REVERSE TRANSCRIPTASE-LIKE PROTEIN WITH RNA-DIRECTED DNA POLYMERASE DOMAIN"/>
    <property type="match status" value="1"/>
</dbReference>
<dbReference type="Proteomes" id="UP001148838">
    <property type="component" value="Unassembled WGS sequence"/>
</dbReference>
<dbReference type="PANTHER" id="PTHR47027">
    <property type="entry name" value="REVERSE TRANSCRIPTASE DOMAIN-CONTAINING PROTEIN"/>
    <property type="match status" value="1"/>
</dbReference>
<organism evidence="1 2">
    <name type="scientific">Periplaneta americana</name>
    <name type="common">American cockroach</name>
    <name type="synonym">Blatta americana</name>
    <dbReference type="NCBI Taxonomy" id="6978"/>
    <lineage>
        <taxon>Eukaryota</taxon>
        <taxon>Metazoa</taxon>
        <taxon>Ecdysozoa</taxon>
        <taxon>Arthropoda</taxon>
        <taxon>Hexapoda</taxon>
        <taxon>Insecta</taxon>
        <taxon>Pterygota</taxon>
        <taxon>Neoptera</taxon>
        <taxon>Polyneoptera</taxon>
        <taxon>Dictyoptera</taxon>
        <taxon>Blattodea</taxon>
        <taxon>Blattoidea</taxon>
        <taxon>Blattidae</taxon>
        <taxon>Blattinae</taxon>
        <taxon>Periplaneta</taxon>
    </lineage>
</organism>